<dbReference type="PIRSF" id="PIRSF003078">
    <property type="entry name" value="GidB"/>
    <property type="match status" value="1"/>
</dbReference>
<proteinExistence type="inferred from homology"/>
<organism evidence="4">
    <name type="scientific">hydrothermal vent metagenome</name>
    <dbReference type="NCBI Taxonomy" id="652676"/>
    <lineage>
        <taxon>unclassified sequences</taxon>
        <taxon>metagenomes</taxon>
        <taxon>ecological metagenomes</taxon>
    </lineage>
</organism>
<reference evidence="4" key="1">
    <citation type="submission" date="2018-06" db="EMBL/GenBank/DDBJ databases">
        <authorList>
            <person name="Zhirakovskaya E."/>
        </authorList>
    </citation>
    <scope>NUCLEOTIDE SEQUENCE</scope>
</reference>
<dbReference type="GO" id="GO:0005829">
    <property type="term" value="C:cytosol"/>
    <property type="evidence" value="ECO:0007669"/>
    <property type="project" value="TreeGrafter"/>
</dbReference>
<dbReference type="PANTHER" id="PTHR31760:SF0">
    <property type="entry name" value="S-ADENOSYL-L-METHIONINE-DEPENDENT METHYLTRANSFERASES SUPERFAMILY PROTEIN"/>
    <property type="match status" value="1"/>
</dbReference>
<evidence type="ECO:0000256" key="1">
    <source>
        <dbReference type="ARBA" id="ARBA00022490"/>
    </source>
</evidence>
<dbReference type="InterPro" id="IPR029063">
    <property type="entry name" value="SAM-dependent_MTases_sf"/>
</dbReference>
<dbReference type="InterPro" id="IPR003682">
    <property type="entry name" value="rRNA_ssu_MeTfrase_G"/>
</dbReference>
<dbReference type="Pfam" id="PF02527">
    <property type="entry name" value="GidB"/>
    <property type="match status" value="1"/>
</dbReference>
<accession>A0A3B0RFA5</accession>
<evidence type="ECO:0000256" key="3">
    <source>
        <dbReference type="ARBA" id="ARBA00022679"/>
    </source>
</evidence>
<dbReference type="EMBL" id="UOEC01000081">
    <property type="protein sequence ID" value="VAV90679.1"/>
    <property type="molecule type" value="Genomic_DNA"/>
</dbReference>
<name>A0A3B0RFA5_9ZZZZ</name>
<sequence length="222" mass="24755">MRAIIKEDAQPVEVARAFNVSRESFEKLQVYVDLLGKWQKQINLVGPKEYSRLWSRHIADALQLVEHIPPETSCAVDLGSGAGIPGMIIAVVLQERGFHIHLVESNGKKAAFLRAAIRELGISGEVHNARIESLHGQSWTGPVELVFARALAPLPKLLELSVPFVEKSGEMLFLKGLDVDSELTETTKYWNIGYEKYPSRTNVGGCILNIKDFQRVPHSKQC</sequence>
<evidence type="ECO:0000256" key="2">
    <source>
        <dbReference type="ARBA" id="ARBA00022552"/>
    </source>
</evidence>
<dbReference type="GO" id="GO:0070043">
    <property type="term" value="F:rRNA (guanine-N7-)-methyltransferase activity"/>
    <property type="evidence" value="ECO:0007669"/>
    <property type="project" value="TreeGrafter"/>
</dbReference>
<dbReference type="SUPFAM" id="SSF53335">
    <property type="entry name" value="S-adenosyl-L-methionine-dependent methyltransferases"/>
    <property type="match status" value="1"/>
</dbReference>
<dbReference type="PANTHER" id="PTHR31760">
    <property type="entry name" value="S-ADENOSYL-L-METHIONINE-DEPENDENT METHYLTRANSFERASES SUPERFAMILY PROTEIN"/>
    <property type="match status" value="1"/>
</dbReference>
<dbReference type="HAMAP" id="MF_00074">
    <property type="entry name" value="16SrRNA_methyltr_G"/>
    <property type="match status" value="1"/>
</dbReference>
<keyword evidence="2" id="KW-0698">rRNA processing</keyword>
<gene>
    <name evidence="4" type="ORF">MNBD_ALPHA08-522</name>
</gene>
<dbReference type="AlphaFoldDB" id="A0A3B0RFA5"/>
<evidence type="ECO:0000313" key="4">
    <source>
        <dbReference type="EMBL" id="VAV90679.1"/>
    </source>
</evidence>
<keyword evidence="1" id="KW-0963">Cytoplasm</keyword>
<dbReference type="EC" id="2.1.1.170" evidence="4"/>
<protein>
    <submittedName>
        <fullName evidence="4">16S rRNA (Guanine(527)-N(7))-methyltransferase</fullName>
        <ecNumber evidence="4">2.1.1.170</ecNumber>
    </submittedName>
</protein>
<dbReference type="NCBIfam" id="TIGR00138">
    <property type="entry name" value="rsmG_gidB"/>
    <property type="match status" value="1"/>
</dbReference>
<keyword evidence="3 4" id="KW-0808">Transferase</keyword>
<keyword evidence="4" id="KW-0489">Methyltransferase</keyword>
<dbReference type="Gene3D" id="3.40.50.150">
    <property type="entry name" value="Vaccinia Virus protein VP39"/>
    <property type="match status" value="1"/>
</dbReference>